<dbReference type="OrthoDB" id="3940997at2759"/>
<accession>A0A3N4J2F8</accession>
<reference evidence="1 2" key="1">
    <citation type="journal article" date="2018" name="Nat. Ecol. Evol.">
        <title>Pezizomycetes genomes reveal the molecular basis of ectomycorrhizal truffle lifestyle.</title>
        <authorList>
            <person name="Murat C."/>
            <person name="Payen T."/>
            <person name="Noel B."/>
            <person name="Kuo A."/>
            <person name="Morin E."/>
            <person name="Chen J."/>
            <person name="Kohler A."/>
            <person name="Krizsan K."/>
            <person name="Balestrini R."/>
            <person name="Da Silva C."/>
            <person name="Montanini B."/>
            <person name="Hainaut M."/>
            <person name="Levati E."/>
            <person name="Barry K.W."/>
            <person name="Belfiori B."/>
            <person name="Cichocki N."/>
            <person name="Clum A."/>
            <person name="Dockter R.B."/>
            <person name="Fauchery L."/>
            <person name="Guy J."/>
            <person name="Iotti M."/>
            <person name="Le Tacon F."/>
            <person name="Lindquist E.A."/>
            <person name="Lipzen A."/>
            <person name="Malagnac F."/>
            <person name="Mello A."/>
            <person name="Molinier V."/>
            <person name="Miyauchi S."/>
            <person name="Poulain J."/>
            <person name="Riccioni C."/>
            <person name="Rubini A."/>
            <person name="Sitrit Y."/>
            <person name="Splivallo R."/>
            <person name="Traeger S."/>
            <person name="Wang M."/>
            <person name="Zifcakova L."/>
            <person name="Wipf D."/>
            <person name="Zambonelli A."/>
            <person name="Paolocci F."/>
            <person name="Nowrousian M."/>
            <person name="Ottonello S."/>
            <person name="Baldrian P."/>
            <person name="Spatafora J.W."/>
            <person name="Henrissat B."/>
            <person name="Nagy L.G."/>
            <person name="Aury J.M."/>
            <person name="Wincker P."/>
            <person name="Grigoriev I.V."/>
            <person name="Bonfante P."/>
            <person name="Martin F.M."/>
        </authorList>
    </citation>
    <scope>NUCLEOTIDE SEQUENCE [LARGE SCALE GENOMIC DNA]</scope>
    <source>
        <strain evidence="1 2">120613-1</strain>
    </source>
</reference>
<evidence type="ECO:0000313" key="2">
    <source>
        <dbReference type="Proteomes" id="UP000276215"/>
    </source>
</evidence>
<dbReference type="EMBL" id="ML120475">
    <property type="protein sequence ID" value="RPA92336.1"/>
    <property type="molecule type" value="Genomic_DNA"/>
</dbReference>
<dbReference type="Proteomes" id="UP000276215">
    <property type="component" value="Unassembled WGS sequence"/>
</dbReference>
<organism evidence="1 2">
    <name type="scientific">Choiromyces venosus 120613-1</name>
    <dbReference type="NCBI Taxonomy" id="1336337"/>
    <lineage>
        <taxon>Eukaryota</taxon>
        <taxon>Fungi</taxon>
        <taxon>Dikarya</taxon>
        <taxon>Ascomycota</taxon>
        <taxon>Pezizomycotina</taxon>
        <taxon>Pezizomycetes</taxon>
        <taxon>Pezizales</taxon>
        <taxon>Tuberaceae</taxon>
        <taxon>Choiromyces</taxon>
    </lineage>
</organism>
<dbReference type="AlphaFoldDB" id="A0A3N4J2F8"/>
<evidence type="ECO:0000313" key="1">
    <source>
        <dbReference type="EMBL" id="RPA92336.1"/>
    </source>
</evidence>
<keyword evidence="2" id="KW-1185">Reference proteome</keyword>
<sequence length="63" mass="6896">MDEVGFLLGLGQPEHALEVIQNPQDNGELKYHLQRVDSTRQFVTVIGGICADGTALNPSIILY</sequence>
<name>A0A3N4J2F8_9PEZI</name>
<proteinExistence type="predicted"/>
<gene>
    <name evidence="1" type="ORF">L873DRAFT_197774</name>
</gene>
<protein>
    <submittedName>
        <fullName evidence="1">Uncharacterized protein</fullName>
    </submittedName>
</protein>